<keyword evidence="3" id="KW-1185">Reference proteome</keyword>
<accession>A0ABM6LCV8</accession>
<dbReference type="Proteomes" id="UP000196877">
    <property type="component" value="Chromosome"/>
</dbReference>
<name>A0ABM6LCV8_9BACI</name>
<dbReference type="GeneID" id="92855548"/>
<evidence type="ECO:0000256" key="1">
    <source>
        <dbReference type="SAM" id="SignalP"/>
    </source>
</evidence>
<evidence type="ECO:0000313" key="3">
    <source>
        <dbReference type="Proteomes" id="UP000196877"/>
    </source>
</evidence>
<keyword evidence="1" id="KW-0732">Signal</keyword>
<evidence type="ECO:0008006" key="4">
    <source>
        <dbReference type="Google" id="ProtNLM"/>
    </source>
</evidence>
<gene>
    <name evidence="2" type="ORF">S101395_00412</name>
</gene>
<feature type="signal peptide" evidence="1">
    <location>
        <begin position="1"/>
        <end position="22"/>
    </location>
</feature>
<dbReference type="EMBL" id="CP021920">
    <property type="protein sequence ID" value="ASB86967.1"/>
    <property type="molecule type" value="Genomic_DNA"/>
</dbReference>
<sequence>MKKVFMIVALAVMVIAPISASAATWYKKNVTLPRTGDWDTVGRKAVSNTQGTFVSKNSHKVYSWIEVHATDKQVGPDRTWDGGEKHPHAQYHYTGLKGAKLHASFKTTWINYFTTTAHVEWAP</sequence>
<protein>
    <recommendedName>
        <fullName evidence="4">Bacteriocin</fullName>
    </recommendedName>
</protein>
<evidence type="ECO:0000313" key="2">
    <source>
        <dbReference type="EMBL" id="ASB86967.1"/>
    </source>
</evidence>
<proteinExistence type="predicted"/>
<organism evidence="2 3">
    <name type="scientific">Bacillus sonorensis</name>
    <dbReference type="NCBI Taxonomy" id="119858"/>
    <lineage>
        <taxon>Bacteria</taxon>
        <taxon>Bacillati</taxon>
        <taxon>Bacillota</taxon>
        <taxon>Bacilli</taxon>
        <taxon>Bacillales</taxon>
        <taxon>Bacillaceae</taxon>
        <taxon>Bacillus</taxon>
    </lineage>
</organism>
<dbReference type="RefSeq" id="WP_006639457.1">
    <property type="nucleotide sequence ID" value="NZ_BORD01000001.1"/>
</dbReference>
<feature type="chain" id="PRO_5045551093" description="Bacteriocin" evidence="1">
    <location>
        <begin position="23"/>
        <end position="123"/>
    </location>
</feature>
<reference evidence="2 3" key="1">
    <citation type="submission" date="2017-06" db="EMBL/GenBank/DDBJ databases">
        <title>Genome sequence of Bacillus sonorensis strain SRCM101395.</title>
        <authorList>
            <person name="Cho S.H."/>
        </authorList>
    </citation>
    <scope>NUCLEOTIDE SEQUENCE [LARGE SCALE GENOMIC DNA]</scope>
    <source>
        <strain evidence="2 3">SRCM101395</strain>
    </source>
</reference>